<feature type="transmembrane region" description="Helical" evidence="9">
    <location>
        <begin position="151"/>
        <end position="173"/>
    </location>
</feature>
<keyword evidence="6 9" id="KW-1133">Transmembrane helix</keyword>
<keyword evidence="7 9" id="KW-0472">Membrane</keyword>
<keyword evidence="3" id="KW-1003">Cell membrane</keyword>
<dbReference type="PANTHER" id="PTHR35011">
    <property type="entry name" value="2,3-DIKETO-L-GULONATE TRAP TRANSPORTER SMALL PERMEASE PROTEIN YIAM"/>
    <property type="match status" value="1"/>
</dbReference>
<comment type="subunit">
    <text evidence="9">The complex comprises the extracytoplasmic solute receptor protein and the two transmembrane proteins.</text>
</comment>
<feature type="transmembrane region" description="Helical" evidence="9">
    <location>
        <begin position="12"/>
        <end position="33"/>
    </location>
</feature>
<feature type="transmembrane region" description="Helical" evidence="9">
    <location>
        <begin position="53"/>
        <end position="71"/>
    </location>
</feature>
<keyword evidence="5 9" id="KW-0812">Transmembrane</keyword>
<evidence type="ECO:0000256" key="6">
    <source>
        <dbReference type="ARBA" id="ARBA00022989"/>
    </source>
</evidence>
<dbReference type="EMBL" id="CP042261">
    <property type="protein sequence ID" value="QDY69008.1"/>
    <property type="molecule type" value="Genomic_DNA"/>
</dbReference>
<comment type="function">
    <text evidence="9">Part of the tripartite ATP-independent periplasmic (TRAP) transport system.</text>
</comment>
<gene>
    <name evidence="11" type="ORF">FPZ52_04775</name>
</gene>
<evidence type="ECO:0000256" key="9">
    <source>
        <dbReference type="RuleBase" id="RU369079"/>
    </source>
</evidence>
<dbReference type="GO" id="GO:0022857">
    <property type="term" value="F:transmembrane transporter activity"/>
    <property type="evidence" value="ECO:0007669"/>
    <property type="project" value="UniProtKB-UniRule"/>
</dbReference>
<protein>
    <recommendedName>
        <fullName evidence="9">TRAP transporter small permease protein</fullName>
    </recommendedName>
</protein>
<dbReference type="AlphaFoldDB" id="A0A5B8IWT4"/>
<keyword evidence="12" id="KW-1185">Reference proteome</keyword>
<evidence type="ECO:0000256" key="4">
    <source>
        <dbReference type="ARBA" id="ARBA00022519"/>
    </source>
</evidence>
<sequence length="183" mass="19956">MARIEATIRWFARTLAIAAGFILLAMSAITIASVSGRALAGLGIRPIRGDFELIEMGCAIVVFSVLPWCQVMRGHVTVDALAERLPARIGRGLTIIGNVALSLCSGVILWRLWLGFGERFPFGSDILRAVLSLGDKPFYVETSYELLIPVWIPYVLCLPGAVLFFVTCLWSVAMPSSQSRKVA</sequence>
<name>A0A5B8IWT4_9RHOB</name>
<dbReference type="PANTHER" id="PTHR35011:SF10">
    <property type="entry name" value="TRAP TRANSPORTER SMALL PERMEASE PROTEIN"/>
    <property type="match status" value="1"/>
</dbReference>
<feature type="transmembrane region" description="Helical" evidence="9">
    <location>
        <begin position="92"/>
        <end position="113"/>
    </location>
</feature>
<evidence type="ECO:0000256" key="5">
    <source>
        <dbReference type="ARBA" id="ARBA00022692"/>
    </source>
</evidence>
<proteinExistence type="inferred from homology"/>
<dbReference type="RefSeq" id="WP_146364203.1">
    <property type="nucleotide sequence ID" value="NZ_CP042261.1"/>
</dbReference>
<evidence type="ECO:0000313" key="11">
    <source>
        <dbReference type="EMBL" id="QDY69008.1"/>
    </source>
</evidence>
<evidence type="ECO:0000256" key="2">
    <source>
        <dbReference type="ARBA" id="ARBA00022448"/>
    </source>
</evidence>
<evidence type="ECO:0000256" key="1">
    <source>
        <dbReference type="ARBA" id="ARBA00004429"/>
    </source>
</evidence>
<reference evidence="11 12" key="1">
    <citation type="submission" date="2019-07" db="EMBL/GenBank/DDBJ databases">
        <title>Litoreibacter alkalisoli sp. nov., isolated from saline-alkaline soil.</title>
        <authorList>
            <person name="Wang S."/>
            <person name="Xu L."/>
            <person name="Xing Y.-T."/>
            <person name="Sun J.-Q."/>
        </authorList>
    </citation>
    <scope>NUCLEOTIDE SEQUENCE [LARGE SCALE GENOMIC DNA]</scope>
    <source>
        <strain evidence="11 12">LN3S51</strain>
    </source>
</reference>
<dbReference type="Pfam" id="PF04290">
    <property type="entry name" value="DctQ"/>
    <property type="match status" value="1"/>
</dbReference>
<dbReference type="Proteomes" id="UP000318483">
    <property type="component" value="Chromosome"/>
</dbReference>
<dbReference type="InterPro" id="IPR007387">
    <property type="entry name" value="TRAP_DctQ"/>
</dbReference>
<dbReference type="OrthoDB" id="6183232at2"/>
<feature type="domain" description="Tripartite ATP-independent periplasmic transporters DctQ component" evidence="10">
    <location>
        <begin position="26"/>
        <end position="169"/>
    </location>
</feature>
<evidence type="ECO:0000259" key="10">
    <source>
        <dbReference type="Pfam" id="PF04290"/>
    </source>
</evidence>
<accession>A0A5B8IWT4</accession>
<dbReference type="KEGG" id="lit:FPZ52_04775"/>
<organism evidence="11 12">
    <name type="scientific">Qingshengfaniella alkalisoli</name>
    <dbReference type="NCBI Taxonomy" id="2599296"/>
    <lineage>
        <taxon>Bacteria</taxon>
        <taxon>Pseudomonadati</taxon>
        <taxon>Pseudomonadota</taxon>
        <taxon>Alphaproteobacteria</taxon>
        <taxon>Rhodobacterales</taxon>
        <taxon>Paracoccaceae</taxon>
        <taxon>Qingshengfaniella</taxon>
    </lineage>
</organism>
<dbReference type="InterPro" id="IPR055348">
    <property type="entry name" value="DctQ"/>
</dbReference>
<dbReference type="GO" id="GO:0005886">
    <property type="term" value="C:plasma membrane"/>
    <property type="evidence" value="ECO:0007669"/>
    <property type="project" value="UniProtKB-SubCell"/>
</dbReference>
<evidence type="ECO:0000256" key="7">
    <source>
        <dbReference type="ARBA" id="ARBA00023136"/>
    </source>
</evidence>
<evidence type="ECO:0000256" key="3">
    <source>
        <dbReference type="ARBA" id="ARBA00022475"/>
    </source>
</evidence>
<dbReference type="GO" id="GO:0015740">
    <property type="term" value="P:C4-dicarboxylate transport"/>
    <property type="evidence" value="ECO:0007669"/>
    <property type="project" value="TreeGrafter"/>
</dbReference>
<comment type="subcellular location">
    <subcellularLocation>
        <location evidence="1 9">Cell inner membrane</location>
        <topology evidence="1 9">Multi-pass membrane protein</topology>
    </subcellularLocation>
</comment>
<evidence type="ECO:0000256" key="8">
    <source>
        <dbReference type="ARBA" id="ARBA00038436"/>
    </source>
</evidence>
<comment type="similarity">
    <text evidence="8 9">Belongs to the TRAP transporter small permease family.</text>
</comment>
<keyword evidence="4 9" id="KW-0997">Cell inner membrane</keyword>
<evidence type="ECO:0000313" key="12">
    <source>
        <dbReference type="Proteomes" id="UP000318483"/>
    </source>
</evidence>
<keyword evidence="2 9" id="KW-0813">Transport</keyword>